<protein>
    <recommendedName>
        <fullName evidence="3">Thioredoxin domain-containing protein</fullName>
    </recommendedName>
</protein>
<dbReference type="InterPro" id="IPR013766">
    <property type="entry name" value="Thioredoxin_domain"/>
</dbReference>
<feature type="domain" description="Thioredoxin" evidence="3">
    <location>
        <begin position="49"/>
        <end position="189"/>
    </location>
</feature>
<dbReference type="Pfam" id="PF08534">
    <property type="entry name" value="Redoxin"/>
    <property type="match status" value="1"/>
</dbReference>
<dbReference type="OrthoDB" id="25753at2"/>
<proteinExistence type="predicted"/>
<evidence type="ECO:0000313" key="5">
    <source>
        <dbReference type="Proteomes" id="UP000288490"/>
    </source>
</evidence>
<comment type="subcellular location">
    <subcellularLocation>
        <location evidence="1">Cell envelope</location>
    </subcellularLocation>
</comment>
<reference evidence="4 5" key="1">
    <citation type="submission" date="2017-05" db="EMBL/GenBank/DDBJ databases">
        <title>Vagococcus spp. assemblies.</title>
        <authorList>
            <person name="Gulvik C.A."/>
        </authorList>
    </citation>
    <scope>NUCLEOTIDE SEQUENCE [LARGE SCALE GENOMIC DNA]</scope>
    <source>
        <strain evidence="4 5">SS1994</strain>
    </source>
</reference>
<dbReference type="PANTHER" id="PTHR42852">
    <property type="entry name" value="THIOL:DISULFIDE INTERCHANGE PROTEIN DSBE"/>
    <property type="match status" value="1"/>
</dbReference>
<dbReference type="PROSITE" id="PS00194">
    <property type="entry name" value="THIOREDOXIN_1"/>
    <property type="match status" value="1"/>
</dbReference>
<keyword evidence="2" id="KW-0201">Cytochrome c-type biogenesis</keyword>
<dbReference type="Gene3D" id="3.40.30.10">
    <property type="entry name" value="Glutaredoxin"/>
    <property type="match status" value="1"/>
</dbReference>
<name>A0A429ZMA1_9ENTE</name>
<dbReference type="InterPro" id="IPR013740">
    <property type="entry name" value="Redoxin"/>
</dbReference>
<dbReference type="SUPFAM" id="SSF52833">
    <property type="entry name" value="Thioredoxin-like"/>
    <property type="match status" value="1"/>
</dbReference>
<dbReference type="PANTHER" id="PTHR42852:SF17">
    <property type="entry name" value="THIOREDOXIN-LIKE PROTEIN HI_1115"/>
    <property type="match status" value="1"/>
</dbReference>
<dbReference type="PROSITE" id="PS51352">
    <property type="entry name" value="THIOREDOXIN_2"/>
    <property type="match status" value="1"/>
</dbReference>
<dbReference type="RefSeq" id="WP_125957050.1">
    <property type="nucleotide sequence ID" value="NZ_JAQEJV010000006.1"/>
</dbReference>
<dbReference type="Proteomes" id="UP000288490">
    <property type="component" value="Unassembled WGS sequence"/>
</dbReference>
<sequence length="189" mass="21321">MNKKLIFSLVGLVVLIGGSYVLYQNLTANEEEPSALVDEAQQNDETVLNNIADEAFDFTFENEKGEKVMLSSYKGKPIVLNFWASWCPPCREEMPIFQEFQKNNPDVTFLFMNQADGRRETKQKAHEFLKNEGLDMPIQFDETQASTIKFALNGLPTTYFIDAEGNIHNRAIGGINAETLKMAIEGISK</sequence>
<dbReference type="CDD" id="cd02966">
    <property type="entry name" value="TlpA_like_family"/>
    <property type="match status" value="1"/>
</dbReference>
<dbReference type="GO" id="GO:0017004">
    <property type="term" value="P:cytochrome complex assembly"/>
    <property type="evidence" value="ECO:0007669"/>
    <property type="project" value="UniProtKB-KW"/>
</dbReference>
<dbReference type="GO" id="GO:0016491">
    <property type="term" value="F:oxidoreductase activity"/>
    <property type="evidence" value="ECO:0007669"/>
    <property type="project" value="InterPro"/>
</dbReference>
<gene>
    <name evidence="4" type="ORF">CBF36_04660</name>
</gene>
<evidence type="ECO:0000313" key="4">
    <source>
        <dbReference type="EMBL" id="RST94824.1"/>
    </source>
</evidence>
<dbReference type="AlphaFoldDB" id="A0A429ZMA1"/>
<dbReference type="InterPro" id="IPR017937">
    <property type="entry name" value="Thioredoxin_CS"/>
</dbReference>
<dbReference type="EMBL" id="NGJT01000006">
    <property type="protein sequence ID" value="RST94824.1"/>
    <property type="molecule type" value="Genomic_DNA"/>
</dbReference>
<keyword evidence="5" id="KW-1185">Reference proteome</keyword>
<dbReference type="InterPro" id="IPR050553">
    <property type="entry name" value="Thioredoxin_ResA/DsbE_sf"/>
</dbReference>
<evidence type="ECO:0000259" key="3">
    <source>
        <dbReference type="PROSITE" id="PS51352"/>
    </source>
</evidence>
<dbReference type="InterPro" id="IPR036249">
    <property type="entry name" value="Thioredoxin-like_sf"/>
</dbReference>
<comment type="caution">
    <text evidence="4">The sequence shown here is derived from an EMBL/GenBank/DDBJ whole genome shotgun (WGS) entry which is preliminary data.</text>
</comment>
<evidence type="ECO:0000256" key="1">
    <source>
        <dbReference type="ARBA" id="ARBA00004196"/>
    </source>
</evidence>
<accession>A0A429ZMA1</accession>
<evidence type="ECO:0000256" key="2">
    <source>
        <dbReference type="ARBA" id="ARBA00022748"/>
    </source>
</evidence>
<organism evidence="4 5">
    <name type="scientific">Vagococcus bubulae</name>
    <dbReference type="NCBI Taxonomy" id="1977868"/>
    <lineage>
        <taxon>Bacteria</taxon>
        <taxon>Bacillati</taxon>
        <taxon>Bacillota</taxon>
        <taxon>Bacilli</taxon>
        <taxon>Lactobacillales</taxon>
        <taxon>Enterococcaceae</taxon>
        <taxon>Vagococcus</taxon>
    </lineage>
</organism>
<dbReference type="GO" id="GO:0030313">
    <property type="term" value="C:cell envelope"/>
    <property type="evidence" value="ECO:0007669"/>
    <property type="project" value="UniProtKB-SubCell"/>
</dbReference>